<sequence length="209" mass="22202">MSTPDGGHVFEVRSSVERFHGPVFSVVTDEVTMPGGGVAARDYVRHVGAVGVVALDDDGRVVLLQQYRHPVRRPLWELPAGLIDVQGEGLPEAALRELAEEADLRAGRIDVLVDLHTTPGCSNELIRVFLARDLTPVPDGERHVRHGEEATMRLARVDLDEAVAMVFAGAVTNAAAVGGLLAAARARDAGWAPLRAADAPMPGAGADER</sequence>
<dbReference type="PANTHER" id="PTHR11839">
    <property type="entry name" value="UDP/ADP-SUGAR PYROPHOSPHATASE"/>
    <property type="match status" value="1"/>
</dbReference>
<evidence type="ECO:0000313" key="4">
    <source>
        <dbReference type="Proteomes" id="UP000680866"/>
    </source>
</evidence>
<dbReference type="Proteomes" id="UP000680866">
    <property type="component" value="Chromosome"/>
</dbReference>
<proteinExistence type="predicted"/>
<dbReference type="CDD" id="cd24158">
    <property type="entry name" value="NUDIX_ADPRase_Rv1700"/>
    <property type="match status" value="1"/>
</dbReference>
<evidence type="ECO:0000256" key="1">
    <source>
        <dbReference type="ARBA" id="ARBA00022801"/>
    </source>
</evidence>
<dbReference type="SUPFAM" id="SSF55811">
    <property type="entry name" value="Nudix"/>
    <property type="match status" value="1"/>
</dbReference>
<dbReference type="PROSITE" id="PS51462">
    <property type="entry name" value="NUDIX"/>
    <property type="match status" value="1"/>
</dbReference>
<dbReference type="PANTHER" id="PTHR11839:SF31">
    <property type="entry name" value="ADP-RIBOSE PYROPHOSPHATASE"/>
    <property type="match status" value="1"/>
</dbReference>
<dbReference type="Pfam" id="PF00293">
    <property type="entry name" value="NUDIX"/>
    <property type="match status" value="1"/>
</dbReference>
<keyword evidence="1" id="KW-0378">Hydrolase</keyword>
<dbReference type="InterPro" id="IPR000086">
    <property type="entry name" value="NUDIX_hydrolase_dom"/>
</dbReference>
<organism evidence="3 4">
    <name type="scientific">Polymorphospora rubra</name>
    <dbReference type="NCBI Taxonomy" id="338584"/>
    <lineage>
        <taxon>Bacteria</taxon>
        <taxon>Bacillati</taxon>
        <taxon>Actinomycetota</taxon>
        <taxon>Actinomycetes</taxon>
        <taxon>Micromonosporales</taxon>
        <taxon>Micromonosporaceae</taxon>
        <taxon>Polymorphospora</taxon>
    </lineage>
</organism>
<reference evidence="3" key="1">
    <citation type="submission" date="2020-08" db="EMBL/GenBank/DDBJ databases">
        <title>Whole genome shotgun sequence of Polymorphospora rubra NBRC 101157.</title>
        <authorList>
            <person name="Komaki H."/>
            <person name="Tamura T."/>
        </authorList>
    </citation>
    <scope>NUCLEOTIDE SEQUENCE</scope>
    <source>
        <strain evidence="3">NBRC 101157</strain>
    </source>
</reference>
<dbReference type="GO" id="GO:0019693">
    <property type="term" value="P:ribose phosphate metabolic process"/>
    <property type="evidence" value="ECO:0007669"/>
    <property type="project" value="TreeGrafter"/>
</dbReference>
<dbReference type="InterPro" id="IPR015797">
    <property type="entry name" value="NUDIX_hydrolase-like_dom_sf"/>
</dbReference>
<dbReference type="GO" id="GO:0016787">
    <property type="term" value="F:hydrolase activity"/>
    <property type="evidence" value="ECO:0007669"/>
    <property type="project" value="UniProtKB-KW"/>
</dbReference>
<feature type="domain" description="Nudix hydrolase" evidence="2">
    <location>
        <begin position="44"/>
        <end position="181"/>
    </location>
</feature>
<dbReference type="EMBL" id="AP023359">
    <property type="protein sequence ID" value="BCJ67956.1"/>
    <property type="molecule type" value="Genomic_DNA"/>
</dbReference>
<dbReference type="Gene3D" id="3.90.79.10">
    <property type="entry name" value="Nucleoside Triphosphate Pyrophosphohydrolase"/>
    <property type="match status" value="1"/>
</dbReference>
<evidence type="ECO:0000259" key="2">
    <source>
        <dbReference type="PROSITE" id="PS51462"/>
    </source>
</evidence>
<protein>
    <submittedName>
        <fullName evidence="3">ADP-ribose pyrophosphatase</fullName>
    </submittedName>
</protein>
<accession>A0A810N3I4</accession>
<dbReference type="KEGG" id="pry:Prubr_49770"/>
<gene>
    <name evidence="3" type="ORF">Prubr_49770</name>
</gene>
<dbReference type="GO" id="GO:0005829">
    <property type="term" value="C:cytosol"/>
    <property type="evidence" value="ECO:0007669"/>
    <property type="project" value="TreeGrafter"/>
</dbReference>
<dbReference type="GO" id="GO:0006753">
    <property type="term" value="P:nucleoside phosphate metabolic process"/>
    <property type="evidence" value="ECO:0007669"/>
    <property type="project" value="TreeGrafter"/>
</dbReference>
<name>A0A810N3I4_9ACTN</name>
<keyword evidence="4" id="KW-1185">Reference proteome</keyword>
<evidence type="ECO:0000313" key="3">
    <source>
        <dbReference type="EMBL" id="BCJ67956.1"/>
    </source>
</evidence>
<dbReference type="RefSeq" id="WP_246567579.1">
    <property type="nucleotide sequence ID" value="NZ_AP023359.1"/>
</dbReference>
<dbReference type="AlphaFoldDB" id="A0A810N3I4"/>